<dbReference type="PANTHER" id="PTHR43685:SF2">
    <property type="entry name" value="GLYCOSYLTRANSFERASE 2-LIKE DOMAIN-CONTAINING PROTEIN"/>
    <property type="match status" value="1"/>
</dbReference>
<name>A0A842HCM6_9BACT</name>
<dbReference type="GO" id="GO:0016740">
    <property type="term" value="F:transferase activity"/>
    <property type="evidence" value="ECO:0007669"/>
    <property type="project" value="UniProtKB-KW"/>
</dbReference>
<comment type="caution">
    <text evidence="2">The sequence shown here is derived from an EMBL/GenBank/DDBJ whole genome shotgun (WGS) entry which is preliminary data.</text>
</comment>
<protein>
    <submittedName>
        <fullName evidence="2">Glycosyltransferase</fullName>
    </submittedName>
</protein>
<dbReference type="RefSeq" id="WP_185674450.1">
    <property type="nucleotide sequence ID" value="NZ_JACHVB010000013.1"/>
</dbReference>
<keyword evidence="2" id="KW-0808">Transferase</keyword>
<dbReference type="InterPro" id="IPR029044">
    <property type="entry name" value="Nucleotide-diphossugar_trans"/>
</dbReference>
<feature type="domain" description="Glycosyltransferase 2-like" evidence="1">
    <location>
        <begin position="7"/>
        <end position="111"/>
    </location>
</feature>
<proteinExistence type="predicted"/>
<keyword evidence="3" id="KW-1185">Reference proteome</keyword>
<evidence type="ECO:0000313" key="3">
    <source>
        <dbReference type="Proteomes" id="UP000546464"/>
    </source>
</evidence>
<dbReference type="CDD" id="cd00761">
    <property type="entry name" value="Glyco_tranf_GTA_type"/>
    <property type="match status" value="1"/>
</dbReference>
<evidence type="ECO:0000313" key="2">
    <source>
        <dbReference type="EMBL" id="MBC2593446.1"/>
    </source>
</evidence>
<dbReference type="SUPFAM" id="SSF53448">
    <property type="entry name" value="Nucleotide-diphospho-sugar transferases"/>
    <property type="match status" value="1"/>
</dbReference>
<dbReference type="Gene3D" id="3.90.550.10">
    <property type="entry name" value="Spore Coat Polysaccharide Biosynthesis Protein SpsA, Chain A"/>
    <property type="match status" value="1"/>
</dbReference>
<dbReference type="Pfam" id="PF00535">
    <property type="entry name" value="Glycos_transf_2"/>
    <property type="match status" value="1"/>
</dbReference>
<organism evidence="2 3">
    <name type="scientific">Ruficoccus amylovorans</name>
    <dbReference type="NCBI Taxonomy" id="1804625"/>
    <lineage>
        <taxon>Bacteria</taxon>
        <taxon>Pseudomonadati</taxon>
        <taxon>Verrucomicrobiota</taxon>
        <taxon>Opitutia</taxon>
        <taxon>Puniceicoccales</taxon>
        <taxon>Cerasicoccaceae</taxon>
        <taxon>Ruficoccus</taxon>
    </lineage>
</organism>
<dbReference type="InterPro" id="IPR001173">
    <property type="entry name" value="Glyco_trans_2-like"/>
</dbReference>
<dbReference type="AlphaFoldDB" id="A0A842HCM6"/>
<dbReference type="InterPro" id="IPR050834">
    <property type="entry name" value="Glycosyltransf_2"/>
</dbReference>
<accession>A0A842HCM6</accession>
<dbReference type="EMBL" id="JACHVB010000013">
    <property type="protein sequence ID" value="MBC2593446.1"/>
    <property type="molecule type" value="Genomic_DNA"/>
</dbReference>
<gene>
    <name evidence="2" type="ORF">H5P28_04150</name>
</gene>
<evidence type="ECO:0000259" key="1">
    <source>
        <dbReference type="Pfam" id="PF00535"/>
    </source>
</evidence>
<sequence length="307" mass="35361">MAKLDLFVLTYNRADYLRQTLASIRAQTFTDYRLIVLDNASTDHTAEVVREFGAEHRPTTENIGGLPNLLRIKELAEADWVMSFHDDDLMHPQLLEALFRHIDTHPACTLAACNFLSSEAPEQDDFKTWTVTDAGWDFVNVAHLTSFCLTLNTVAFSSSIYRREAFLRMDPERYAPFGKIGDRPIMLDLCGEGTAFVLKDAYVNYRIHAGQDSSQGPGADEIIAMTRYYRGLTGTSWKTPWGRSFIVNNRAFLKNLYKWSCDRPRMSFNRFVWRALKAGACTRWVLVPRPLMRIVKKILRRRDPLFF</sequence>
<dbReference type="Proteomes" id="UP000546464">
    <property type="component" value="Unassembled WGS sequence"/>
</dbReference>
<dbReference type="PANTHER" id="PTHR43685">
    <property type="entry name" value="GLYCOSYLTRANSFERASE"/>
    <property type="match status" value="1"/>
</dbReference>
<reference evidence="2 3" key="1">
    <citation type="submission" date="2020-07" db="EMBL/GenBank/DDBJ databases">
        <authorList>
            <person name="Feng X."/>
        </authorList>
    </citation>
    <scope>NUCLEOTIDE SEQUENCE [LARGE SCALE GENOMIC DNA]</scope>
    <source>
        <strain evidence="2 3">JCM31066</strain>
    </source>
</reference>